<organism evidence="2 3">
    <name type="scientific">Leptospira ellinghausenii</name>
    <dbReference type="NCBI Taxonomy" id="1917822"/>
    <lineage>
        <taxon>Bacteria</taxon>
        <taxon>Pseudomonadati</taxon>
        <taxon>Spirochaetota</taxon>
        <taxon>Spirochaetia</taxon>
        <taxon>Leptospirales</taxon>
        <taxon>Leptospiraceae</taxon>
        <taxon>Leptospira</taxon>
    </lineage>
</organism>
<dbReference type="GO" id="GO:0003677">
    <property type="term" value="F:DNA binding"/>
    <property type="evidence" value="ECO:0007669"/>
    <property type="project" value="UniProtKB-KW"/>
</dbReference>
<dbReference type="SUPFAM" id="SSF47413">
    <property type="entry name" value="lambda repressor-like DNA-binding domains"/>
    <property type="match status" value="1"/>
</dbReference>
<dbReference type="PROSITE" id="PS50943">
    <property type="entry name" value="HTH_CROC1"/>
    <property type="match status" value="1"/>
</dbReference>
<sequence>MDFKSFADQVAKNIKKIRTEKGMSQEEVSGLEMGVRTYQRIENGINPPNLESIFKIAKSLGVQPRDLLDIPSNSPKTKKN</sequence>
<dbReference type="SMART" id="SM00530">
    <property type="entry name" value="HTH_XRE"/>
    <property type="match status" value="1"/>
</dbReference>
<comment type="caution">
    <text evidence="2">The sequence shown here is derived from an EMBL/GenBank/DDBJ whole genome shotgun (WGS) entry which is preliminary data.</text>
</comment>
<dbReference type="InterPro" id="IPR010982">
    <property type="entry name" value="Lambda_DNA-bd_dom_sf"/>
</dbReference>
<dbReference type="OrthoDB" id="331878at2"/>
<feature type="domain" description="HTH cro/C1-type" evidence="1">
    <location>
        <begin position="14"/>
        <end position="67"/>
    </location>
</feature>
<dbReference type="Gene3D" id="1.10.260.40">
    <property type="entry name" value="lambda repressor-like DNA-binding domains"/>
    <property type="match status" value="1"/>
</dbReference>
<evidence type="ECO:0000259" key="1">
    <source>
        <dbReference type="PROSITE" id="PS50943"/>
    </source>
</evidence>
<evidence type="ECO:0000313" key="2">
    <source>
        <dbReference type="EMBL" id="GBF44444.1"/>
    </source>
</evidence>
<name>A0A2P2DIL4_9LEPT</name>
<dbReference type="CDD" id="cd00093">
    <property type="entry name" value="HTH_XRE"/>
    <property type="match status" value="1"/>
</dbReference>
<keyword evidence="3" id="KW-1185">Reference proteome</keyword>
<dbReference type="Proteomes" id="UP000245206">
    <property type="component" value="Unassembled WGS sequence"/>
</dbReference>
<proteinExistence type="predicted"/>
<dbReference type="Pfam" id="PF01381">
    <property type="entry name" value="HTH_3"/>
    <property type="match status" value="1"/>
</dbReference>
<accession>A0A2P2DIL4</accession>
<protein>
    <submittedName>
        <fullName evidence="2">DNA-binding helix-turn-helix protein</fullName>
    </submittedName>
</protein>
<dbReference type="InterPro" id="IPR001387">
    <property type="entry name" value="Cro/C1-type_HTH"/>
</dbReference>
<keyword evidence="2" id="KW-0238">DNA-binding</keyword>
<dbReference type="AlphaFoldDB" id="A0A2P2DIL4"/>
<evidence type="ECO:0000313" key="3">
    <source>
        <dbReference type="Proteomes" id="UP000245206"/>
    </source>
</evidence>
<reference evidence="3" key="1">
    <citation type="journal article" date="2019" name="Microbiol. Immunol.">
        <title>Molecular and phenotypic characterization of Leptospira johnsonii sp. nov., Leptospira ellinghausenii sp. nov. and Leptospira ryugenii sp. nov. isolated from soil and water in Japan.</title>
        <authorList>
            <person name="Masuzawa T."/>
            <person name="Saito M."/>
            <person name="Nakao R."/>
            <person name="Nikaido Y."/>
            <person name="Matsumoto M."/>
            <person name="Ogawa M."/>
            <person name="Yokoyama M."/>
            <person name="Hidaka Y."/>
            <person name="Tomita J."/>
            <person name="Sakakibara K."/>
            <person name="Suzuki K."/>
            <person name="Yasuda S."/>
            <person name="Sato H."/>
            <person name="Yamaguchi M."/>
            <person name="Yoshida S.I."/>
            <person name="Koizumi N."/>
            <person name="Kawamura Y."/>
        </authorList>
    </citation>
    <scope>NUCLEOTIDE SEQUENCE [LARGE SCALE GENOMIC DNA]</scope>
    <source>
        <strain evidence="3">E18</strain>
    </source>
</reference>
<gene>
    <name evidence="2" type="ORF">LPTSP2_37470</name>
</gene>
<dbReference type="RefSeq" id="WP_108961414.1">
    <property type="nucleotide sequence ID" value="NZ_BFAZ01000012.1"/>
</dbReference>
<dbReference type="EMBL" id="BFAZ01000012">
    <property type="protein sequence ID" value="GBF44444.1"/>
    <property type="molecule type" value="Genomic_DNA"/>
</dbReference>